<evidence type="ECO:0000313" key="9">
    <source>
        <dbReference type="EMBL" id="SCZ39795.1"/>
    </source>
</evidence>
<evidence type="ECO:0000256" key="7">
    <source>
        <dbReference type="SAM" id="MobiDB-lite"/>
    </source>
</evidence>
<dbReference type="EMBL" id="FMVW01000005">
    <property type="protein sequence ID" value="SCZ39795.1"/>
    <property type="molecule type" value="Genomic_DNA"/>
</dbReference>
<dbReference type="PROSITE" id="PS51257">
    <property type="entry name" value="PROKAR_LIPOPROTEIN"/>
    <property type="match status" value="1"/>
</dbReference>
<reference evidence="9 10" key="1">
    <citation type="submission" date="2016-10" db="EMBL/GenBank/DDBJ databases">
        <authorList>
            <person name="de Groot N.N."/>
        </authorList>
    </citation>
    <scope>NUCLEOTIDE SEQUENCE [LARGE SCALE GENOMIC DNA]</scope>
    <source>
        <strain evidence="9 10">DSM 2698</strain>
    </source>
</reference>
<proteinExistence type="predicted"/>
<dbReference type="RefSeq" id="WP_092813568.1">
    <property type="nucleotide sequence ID" value="NZ_FMVW01000005.1"/>
</dbReference>
<keyword evidence="3" id="KW-0472">Membrane</keyword>
<feature type="compositionally biased region" description="Basic and acidic residues" evidence="7">
    <location>
        <begin position="50"/>
        <end position="82"/>
    </location>
</feature>
<evidence type="ECO:0000256" key="8">
    <source>
        <dbReference type="SAM" id="SignalP"/>
    </source>
</evidence>
<feature type="chain" id="PRO_5011780653" description="Lipoprotein-attachment site-containing protein" evidence="8">
    <location>
        <begin position="19"/>
        <end position="93"/>
    </location>
</feature>
<keyword evidence="10" id="KW-1185">Reference proteome</keyword>
<dbReference type="AlphaFoldDB" id="A0A1G5NR40"/>
<keyword evidence="6" id="KW-0449">Lipoprotein</keyword>
<evidence type="ECO:0000256" key="5">
    <source>
        <dbReference type="ARBA" id="ARBA00023237"/>
    </source>
</evidence>
<dbReference type="Proteomes" id="UP000199347">
    <property type="component" value="Unassembled WGS sequence"/>
</dbReference>
<evidence type="ECO:0000256" key="1">
    <source>
        <dbReference type="ARBA" id="ARBA00004459"/>
    </source>
</evidence>
<keyword evidence="2 8" id="KW-0732">Signal</keyword>
<evidence type="ECO:0000313" key="10">
    <source>
        <dbReference type="Proteomes" id="UP000199347"/>
    </source>
</evidence>
<organism evidence="9 10">
    <name type="scientific">Afifella marina DSM 2698</name>
    <dbReference type="NCBI Taxonomy" id="1120955"/>
    <lineage>
        <taxon>Bacteria</taxon>
        <taxon>Pseudomonadati</taxon>
        <taxon>Pseudomonadota</taxon>
        <taxon>Alphaproteobacteria</taxon>
        <taxon>Hyphomicrobiales</taxon>
        <taxon>Afifellaceae</taxon>
        <taxon>Afifella</taxon>
    </lineage>
</organism>
<evidence type="ECO:0000256" key="6">
    <source>
        <dbReference type="ARBA" id="ARBA00023288"/>
    </source>
</evidence>
<accession>A0A1G5NR40</accession>
<name>A0A1G5NR40_AFIMA</name>
<sequence>MAWLRLAVVLMMTATVVAGCGRRGALQPPPGAPEAVTPRGDIGNPGSTDRNFDDLTRLDEPAANDKDGDIATRRAEEAEKAHGGRRFILDPLI</sequence>
<dbReference type="InterPro" id="IPR032831">
    <property type="entry name" value="LptM_cons"/>
</dbReference>
<protein>
    <recommendedName>
        <fullName evidence="11">Lipoprotein-attachment site-containing protein</fullName>
    </recommendedName>
</protein>
<keyword evidence="4" id="KW-0564">Palmitate</keyword>
<evidence type="ECO:0000256" key="2">
    <source>
        <dbReference type="ARBA" id="ARBA00022729"/>
    </source>
</evidence>
<feature type="signal peptide" evidence="8">
    <location>
        <begin position="1"/>
        <end position="18"/>
    </location>
</feature>
<dbReference type="OrthoDB" id="8020981at2"/>
<evidence type="ECO:0000256" key="4">
    <source>
        <dbReference type="ARBA" id="ARBA00023139"/>
    </source>
</evidence>
<evidence type="ECO:0008006" key="11">
    <source>
        <dbReference type="Google" id="ProtNLM"/>
    </source>
</evidence>
<evidence type="ECO:0000256" key="3">
    <source>
        <dbReference type="ARBA" id="ARBA00023136"/>
    </source>
</evidence>
<comment type="subcellular location">
    <subcellularLocation>
        <location evidence="1">Cell outer membrane</location>
        <topology evidence="1">Lipid-anchor</topology>
    </subcellularLocation>
</comment>
<feature type="region of interest" description="Disordered" evidence="7">
    <location>
        <begin position="21"/>
        <end position="82"/>
    </location>
</feature>
<gene>
    <name evidence="9" type="ORF">SAMN03080610_02539</name>
</gene>
<keyword evidence="5" id="KW-0998">Cell outer membrane</keyword>
<dbReference type="STRING" id="1120955.SAMN03080610_02539"/>
<dbReference type="NCBIfam" id="NF047847">
    <property type="entry name" value="SS_mature_LptM"/>
    <property type="match status" value="1"/>
</dbReference>